<dbReference type="SUPFAM" id="SSF54427">
    <property type="entry name" value="NTF2-like"/>
    <property type="match status" value="1"/>
</dbReference>
<dbReference type="EMBL" id="QTKX01000003">
    <property type="protein sequence ID" value="MBS8266457.1"/>
    <property type="molecule type" value="Genomic_DNA"/>
</dbReference>
<evidence type="ECO:0000313" key="2">
    <source>
        <dbReference type="EMBL" id="MBS8266457.1"/>
    </source>
</evidence>
<dbReference type="Proteomes" id="UP000761411">
    <property type="component" value="Unassembled WGS sequence"/>
</dbReference>
<keyword evidence="3" id="KW-1185">Reference proteome</keyword>
<evidence type="ECO:0000313" key="3">
    <source>
        <dbReference type="Proteomes" id="UP000761411"/>
    </source>
</evidence>
<feature type="coiled-coil region" evidence="1">
    <location>
        <begin position="40"/>
        <end position="81"/>
    </location>
</feature>
<keyword evidence="1" id="KW-0175">Coiled coil</keyword>
<organism evidence="2 3">
    <name type="scientific">Mesobacillus boroniphilus</name>
    <dbReference type="NCBI Taxonomy" id="308892"/>
    <lineage>
        <taxon>Bacteria</taxon>
        <taxon>Bacillati</taxon>
        <taxon>Bacillota</taxon>
        <taxon>Bacilli</taxon>
        <taxon>Bacillales</taxon>
        <taxon>Bacillaceae</taxon>
        <taxon>Mesobacillus</taxon>
    </lineage>
</organism>
<dbReference type="InterPro" id="IPR032710">
    <property type="entry name" value="NTF2-like_dom_sf"/>
</dbReference>
<evidence type="ECO:0000256" key="1">
    <source>
        <dbReference type="SAM" id="Coils"/>
    </source>
</evidence>
<dbReference type="PROSITE" id="PS51257">
    <property type="entry name" value="PROKAR_LIPOPROTEIN"/>
    <property type="match status" value="1"/>
</dbReference>
<proteinExistence type="predicted"/>
<name>A0A944CPA4_9BACI</name>
<comment type="caution">
    <text evidence="2">The sequence shown here is derived from an EMBL/GenBank/DDBJ whole genome shotgun (WGS) entry which is preliminary data.</text>
</comment>
<protein>
    <submittedName>
        <fullName evidence="2">Uncharacterized protein</fullName>
    </submittedName>
</protein>
<accession>A0A944CPA4</accession>
<reference evidence="2 3" key="1">
    <citation type="journal article" date="2021" name="Microorganisms">
        <title>Bacterial Dimethylsulfoniopropionate Biosynthesis in the East China Sea.</title>
        <authorList>
            <person name="Liu J."/>
            <person name="Zhang Y."/>
            <person name="Liu J."/>
            <person name="Zhong H."/>
            <person name="Williams B.T."/>
            <person name="Zheng Y."/>
            <person name="Curson A.R.J."/>
            <person name="Sun C."/>
            <person name="Sun H."/>
            <person name="Song D."/>
            <person name="Wagner Mackenzie B."/>
            <person name="Bermejo Martinez A."/>
            <person name="Todd J.D."/>
            <person name="Zhang X.H."/>
        </authorList>
    </citation>
    <scope>NUCLEOTIDE SEQUENCE [LARGE SCALE GENOMIC DNA]</scope>
    <source>
        <strain evidence="2 3">ESS08</strain>
    </source>
</reference>
<sequence>MIWWKYNNGKRKGMDMGKKILLLIVCCIPIITACTDTETVDKLKDEKETLTLDLTENKEEIERLKEKIAGLEKQIETNEIENDLFPQLSNLSKDFVKAHTTGNKETLQTLLSDELILEERDKKLFIKDNEDVEWLLYSADGQLENWVIQGFHYDRENNTYTVHIREFFSDADGEPVSPPTFLNLKFKLYNDEWKVDGLEFDV</sequence>
<gene>
    <name evidence="2" type="ORF">DYI25_18715</name>
</gene>
<dbReference type="AlphaFoldDB" id="A0A944CPA4"/>